<comment type="similarity">
    <text evidence="1 7">Belongs to the thymidine/pyrimidine-nucleoside phosphorylase family.</text>
</comment>
<feature type="domain" description="Pyrimidine nucleoside phosphorylase C-terminal" evidence="8">
    <location>
        <begin position="347"/>
        <end position="421"/>
    </location>
</feature>
<dbReference type="FunFam" id="3.40.1030.10:FF:000001">
    <property type="entry name" value="Thymidine phosphorylase"/>
    <property type="match status" value="1"/>
</dbReference>
<evidence type="ECO:0000256" key="5">
    <source>
        <dbReference type="ARBA" id="ARBA00022679"/>
    </source>
</evidence>
<dbReference type="NCBIfam" id="TIGR02643">
    <property type="entry name" value="T_phosphoryl"/>
    <property type="match status" value="1"/>
</dbReference>
<dbReference type="InterPro" id="IPR017459">
    <property type="entry name" value="Glycosyl_Trfase_fam3_N_dom"/>
</dbReference>
<dbReference type="Gene3D" id="1.20.970.10">
    <property type="entry name" value="Transferase, Pyrimidine Nucleoside Phosphorylase, Chain C"/>
    <property type="match status" value="1"/>
</dbReference>
<protein>
    <recommendedName>
        <fullName evidence="3 7">Thymidine phosphorylase</fullName>
        <ecNumber evidence="3 7">2.4.2.4</ecNumber>
    </recommendedName>
    <alternativeName>
        <fullName evidence="7">TdRPase</fullName>
    </alternativeName>
</protein>
<keyword evidence="4 7" id="KW-0328">Glycosyltransferase</keyword>
<dbReference type="Proteomes" id="UP000594923">
    <property type="component" value="Chromosome"/>
</dbReference>
<dbReference type="EMBL" id="CP063073">
    <property type="protein sequence ID" value="QOQ77322.1"/>
    <property type="molecule type" value="Genomic_DNA"/>
</dbReference>
<evidence type="ECO:0000313" key="9">
    <source>
        <dbReference type="EMBL" id="QOQ77322.1"/>
    </source>
</evidence>
<dbReference type="InterPro" id="IPR000053">
    <property type="entry name" value="Thymidine/pyrmidine_PPase"/>
</dbReference>
<name>A0A7M1KMF3_9PSED</name>
<dbReference type="InterPro" id="IPR035902">
    <property type="entry name" value="Nuc_phospho_transferase"/>
</dbReference>
<dbReference type="GO" id="GO:0046104">
    <property type="term" value="P:thymidine metabolic process"/>
    <property type="evidence" value="ECO:0007669"/>
    <property type="project" value="UniProtKB-UniRule"/>
</dbReference>
<dbReference type="GO" id="GO:0005829">
    <property type="term" value="C:cytosol"/>
    <property type="evidence" value="ECO:0007669"/>
    <property type="project" value="TreeGrafter"/>
</dbReference>
<evidence type="ECO:0000259" key="8">
    <source>
        <dbReference type="SMART" id="SM00941"/>
    </source>
</evidence>
<dbReference type="AlphaFoldDB" id="A0A7M1KMF3"/>
<dbReference type="GO" id="GO:0006206">
    <property type="term" value="P:pyrimidine nucleobase metabolic process"/>
    <property type="evidence" value="ECO:0007669"/>
    <property type="project" value="InterPro"/>
</dbReference>
<dbReference type="InterPro" id="IPR018090">
    <property type="entry name" value="Pyrmidine_PPas_bac/euk"/>
</dbReference>
<evidence type="ECO:0000256" key="1">
    <source>
        <dbReference type="ARBA" id="ARBA00006915"/>
    </source>
</evidence>
<dbReference type="NCBIfam" id="TIGR02644">
    <property type="entry name" value="Y_phosphoryl"/>
    <property type="match status" value="1"/>
</dbReference>
<evidence type="ECO:0000256" key="6">
    <source>
        <dbReference type="ARBA" id="ARBA00048550"/>
    </source>
</evidence>
<dbReference type="RefSeq" id="WP_197628175.1">
    <property type="nucleotide sequence ID" value="NZ_CP063073.1"/>
</dbReference>
<dbReference type="NCBIfam" id="NF004490">
    <property type="entry name" value="PRK05820.1"/>
    <property type="match status" value="1"/>
</dbReference>
<dbReference type="EC" id="2.4.2.4" evidence="3 7"/>
<evidence type="ECO:0000313" key="10">
    <source>
        <dbReference type="Proteomes" id="UP000594923"/>
    </source>
</evidence>
<dbReference type="SUPFAM" id="SSF54680">
    <property type="entry name" value="Pyrimidine nucleoside phosphorylase C-terminal domain"/>
    <property type="match status" value="1"/>
</dbReference>
<dbReference type="Pfam" id="PF02885">
    <property type="entry name" value="Glycos_trans_3N"/>
    <property type="match status" value="1"/>
</dbReference>
<dbReference type="PANTHER" id="PTHR10515">
    <property type="entry name" value="THYMIDINE PHOSPHORYLASE"/>
    <property type="match status" value="1"/>
</dbReference>
<keyword evidence="5 7" id="KW-0808">Transferase</keyword>
<dbReference type="Pfam" id="PF07831">
    <property type="entry name" value="PYNP_C"/>
    <property type="match status" value="1"/>
</dbReference>
<dbReference type="UniPathway" id="UPA00578">
    <property type="reaction ID" value="UER00638"/>
</dbReference>
<dbReference type="InterPro" id="IPR000312">
    <property type="entry name" value="Glycosyl_Trfase_fam3"/>
</dbReference>
<comment type="subunit">
    <text evidence="2 7">Homodimer.</text>
</comment>
<dbReference type="InterPro" id="IPR017872">
    <property type="entry name" value="Pyrmidine_PPase_CS"/>
</dbReference>
<accession>A0A7M1KMF3</accession>
<dbReference type="InterPro" id="IPR036320">
    <property type="entry name" value="Glycosyl_Trfase_fam3_N_dom_sf"/>
</dbReference>
<comment type="pathway">
    <text evidence="7">Pyrimidine metabolism; dTMP biosynthesis via salvage pathway; dTMP from thymine: step 1/2.</text>
</comment>
<dbReference type="Gene3D" id="3.40.1030.10">
    <property type="entry name" value="Nucleoside phosphorylase/phosphoribosyltransferase catalytic domain"/>
    <property type="match status" value="1"/>
</dbReference>
<dbReference type="InterPro" id="IPR036566">
    <property type="entry name" value="PYNP-like_C_sf"/>
</dbReference>
<dbReference type="InterPro" id="IPR013102">
    <property type="entry name" value="PYNP_C"/>
</dbReference>
<dbReference type="HAMAP" id="MF_01628">
    <property type="entry name" value="Thymid_phosp"/>
    <property type="match status" value="1"/>
</dbReference>
<organism evidence="9 10">
    <name type="scientific">Pseudomonas poae</name>
    <dbReference type="NCBI Taxonomy" id="200451"/>
    <lineage>
        <taxon>Bacteria</taxon>
        <taxon>Pseudomonadati</taxon>
        <taxon>Pseudomonadota</taxon>
        <taxon>Gammaproteobacteria</taxon>
        <taxon>Pseudomonadales</taxon>
        <taxon>Pseudomonadaceae</taxon>
        <taxon>Pseudomonas</taxon>
    </lineage>
</organism>
<sequence length="435" mass="45391">MWLPQEVIRRKRDGHALAAIDIQRFVAGIADGSLSDGQVAAFAMAVFIKGMDVSERLALTEAMRDSGQVLKWALPGPVVDKHSTGGVGDMISLLLAPLLAACGCYVPMISGRGLGHTGGTLDKLESIPGYDCQPSPERLHAVVAEVGCAIIGQTANLAPADKRLYVIRDVTGSVESIDLITASILGKKLAAGLDVLIMDVKTGNGAFMAEPEQARALAASIVAVANGAGVNTRALITDMNQPLARSAGNALEVAEAVALLKGEVRSERLWAVTLALASEVLTMAGLANDDAQARDQLLQAWQSGAALQRFEQMVGALGGPQDFTRDPEAHLPKAVVSVPVWAEDEGCVSEIDTRAVGLAVVALGGGRSHPDDVLDLSVGFSELAFVGEQVNAQRPLGWVHARNLEQAGQGAAALRAAYRLGGAGLAARDLIQEKL</sequence>
<dbReference type="Pfam" id="PF00591">
    <property type="entry name" value="Glycos_transf_3"/>
    <property type="match status" value="1"/>
</dbReference>
<dbReference type="PROSITE" id="PS00647">
    <property type="entry name" value="THYMID_PHOSPHORYLASE"/>
    <property type="match status" value="1"/>
</dbReference>
<reference evidence="9 10" key="1">
    <citation type="submission" date="2020-10" db="EMBL/GenBank/DDBJ databases">
        <title>High quality whole genome sequence of Pseudomonas poae PMA22.</title>
        <authorList>
            <person name="Hernandez J.G."/>
            <person name="Rodriguez P."/>
            <person name="Cuevas C."/>
            <person name="de la Calle F."/>
            <person name="Galan B."/>
            <person name="Garcia J.L."/>
        </authorList>
    </citation>
    <scope>NUCLEOTIDE SEQUENCE [LARGE SCALE GENOMIC DNA]</scope>
    <source>
        <strain evidence="9 10">PMA22</strain>
    </source>
</reference>
<dbReference type="GO" id="GO:0004645">
    <property type="term" value="F:1,4-alpha-oligoglucan phosphorylase activity"/>
    <property type="evidence" value="ECO:0007669"/>
    <property type="project" value="InterPro"/>
</dbReference>
<evidence type="ECO:0000256" key="3">
    <source>
        <dbReference type="ARBA" id="ARBA00011892"/>
    </source>
</evidence>
<evidence type="ECO:0000256" key="2">
    <source>
        <dbReference type="ARBA" id="ARBA00011738"/>
    </source>
</evidence>
<dbReference type="PANTHER" id="PTHR10515:SF0">
    <property type="entry name" value="THYMIDINE PHOSPHORYLASE"/>
    <property type="match status" value="1"/>
</dbReference>
<evidence type="ECO:0000256" key="7">
    <source>
        <dbReference type="HAMAP-Rule" id="MF_01628"/>
    </source>
</evidence>
<comment type="function">
    <text evidence="7">The enzymes which catalyze the reversible phosphorolysis of pyrimidine nucleosides are involved in the degradation of these compounds and in their utilization as carbon and energy sources, or in the rescue of pyrimidine bases for nucleotide synthesis.</text>
</comment>
<dbReference type="Gene3D" id="3.90.1170.30">
    <property type="entry name" value="Pyrimidine nucleoside phosphorylase-like, C-terminal domain"/>
    <property type="match status" value="1"/>
</dbReference>
<dbReference type="PIRSF" id="PIRSF000478">
    <property type="entry name" value="TP_PyNP"/>
    <property type="match status" value="1"/>
</dbReference>
<dbReference type="GO" id="GO:0009032">
    <property type="term" value="F:thymidine phosphorylase activity"/>
    <property type="evidence" value="ECO:0007669"/>
    <property type="project" value="UniProtKB-UniRule"/>
</dbReference>
<dbReference type="SUPFAM" id="SSF52418">
    <property type="entry name" value="Nucleoside phosphorylase/phosphoribosyltransferase catalytic domain"/>
    <property type="match status" value="1"/>
</dbReference>
<comment type="catalytic activity">
    <reaction evidence="6 7">
        <text>thymidine + phosphate = 2-deoxy-alpha-D-ribose 1-phosphate + thymine</text>
        <dbReference type="Rhea" id="RHEA:16037"/>
        <dbReference type="ChEBI" id="CHEBI:17748"/>
        <dbReference type="ChEBI" id="CHEBI:17821"/>
        <dbReference type="ChEBI" id="CHEBI:43474"/>
        <dbReference type="ChEBI" id="CHEBI:57259"/>
        <dbReference type="EC" id="2.4.2.4"/>
    </reaction>
</comment>
<evidence type="ECO:0000256" key="4">
    <source>
        <dbReference type="ARBA" id="ARBA00022676"/>
    </source>
</evidence>
<gene>
    <name evidence="7 9" type="primary">deoA</name>
    <name evidence="9" type="ORF">IMF22_09930</name>
</gene>
<dbReference type="SUPFAM" id="SSF47648">
    <property type="entry name" value="Nucleoside phosphorylase/phosphoribosyltransferase N-terminal domain"/>
    <property type="match status" value="1"/>
</dbReference>
<dbReference type="InterPro" id="IPR013465">
    <property type="entry name" value="Thymidine_Pase"/>
</dbReference>
<proteinExistence type="inferred from homology"/>
<dbReference type="SMART" id="SM00941">
    <property type="entry name" value="PYNP_C"/>
    <property type="match status" value="1"/>
</dbReference>